<dbReference type="InterPro" id="IPR051910">
    <property type="entry name" value="ComF/GntX_DNA_util-trans"/>
</dbReference>
<reference evidence="4" key="1">
    <citation type="journal article" date="2019" name="Int. J. Syst. Evol. Microbiol.">
        <title>The Global Catalogue of Microorganisms (GCM) 10K type strain sequencing project: providing services to taxonomists for standard genome sequencing and annotation.</title>
        <authorList>
            <consortium name="The Broad Institute Genomics Platform"/>
            <consortium name="The Broad Institute Genome Sequencing Center for Infectious Disease"/>
            <person name="Wu L."/>
            <person name="Ma J."/>
        </authorList>
    </citation>
    <scope>NUCLEOTIDE SEQUENCE [LARGE SCALE GENOMIC DNA]</scope>
    <source>
        <strain evidence="4">KCTC 23299</strain>
    </source>
</reference>
<protein>
    <submittedName>
        <fullName evidence="3">ComF family protein</fullName>
    </submittedName>
</protein>
<evidence type="ECO:0000313" key="4">
    <source>
        <dbReference type="Proteomes" id="UP001597511"/>
    </source>
</evidence>
<dbReference type="InterPro" id="IPR029057">
    <property type="entry name" value="PRTase-like"/>
</dbReference>
<organism evidence="3 4">
    <name type="scientific">Terrimonas rubra</name>
    <dbReference type="NCBI Taxonomy" id="1035890"/>
    <lineage>
        <taxon>Bacteria</taxon>
        <taxon>Pseudomonadati</taxon>
        <taxon>Bacteroidota</taxon>
        <taxon>Chitinophagia</taxon>
        <taxon>Chitinophagales</taxon>
        <taxon>Chitinophagaceae</taxon>
        <taxon>Terrimonas</taxon>
    </lineage>
</organism>
<dbReference type="Pfam" id="PF00156">
    <property type="entry name" value="Pribosyltran"/>
    <property type="match status" value="1"/>
</dbReference>
<name>A0ABW6A435_9BACT</name>
<dbReference type="Proteomes" id="UP001597511">
    <property type="component" value="Unassembled WGS sequence"/>
</dbReference>
<evidence type="ECO:0000259" key="2">
    <source>
        <dbReference type="Pfam" id="PF00156"/>
    </source>
</evidence>
<dbReference type="EMBL" id="JBHUOZ010000001">
    <property type="protein sequence ID" value="MFD2918668.1"/>
    <property type="molecule type" value="Genomic_DNA"/>
</dbReference>
<dbReference type="RefSeq" id="WP_386095088.1">
    <property type="nucleotide sequence ID" value="NZ_JBHUOZ010000001.1"/>
</dbReference>
<dbReference type="CDD" id="cd06223">
    <property type="entry name" value="PRTases_typeI"/>
    <property type="match status" value="1"/>
</dbReference>
<dbReference type="PANTHER" id="PTHR47505">
    <property type="entry name" value="DNA UTILIZATION PROTEIN YHGH"/>
    <property type="match status" value="1"/>
</dbReference>
<keyword evidence="4" id="KW-1185">Reference proteome</keyword>
<proteinExistence type="inferred from homology"/>
<accession>A0ABW6A435</accession>
<dbReference type="SUPFAM" id="SSF53271">
    <property type="entry name" value="PRTase-like"/>
    <property type="match status" value="1"/>
</dbReference>
<dbReference type="PANTHER" id="PTHR47505:SF1">
    <property type="entry name" value="DNA UTILIZATION PROTEIN YHGH"/>
    <property type="match status" value="1"/>
</dbReference>
<sequence>MLGLTAVTAAVKQLFFPHVCAGCAGEHLGNDSQICPACLQALHPTLFSRYANNPVEKKFTGRVPVQTATAQFYFSKSSVLQQLVFNFKYAGNMALGIQLGRSMGHGLQQAQRFTGIDLLLPVPLAPRKLRKRGFNQSAVLCNGISEITGWPVVETGVQRLRANTTQTRKDRVQRWENVSGIFGVSNQQLLQNKHVLLVDDVITTGATLEACAQTLLAVKGLQLSIATLCYVPG</sequence>
<comment type="similarity">
    <text evidence="1">Belongs to the ComF/GntX family.</text>
</comment>
<feature type="domain" description="Phosphoribosyltransferase" evidence="2">
    <location>
        <begin position="165"/>
        <end position="232"/>
    </location>
</feature>
<comment type="caution">
    <text evidence="3">The sequence shown here is derived from an EMBL/GenBank/DDBJ whole genome shotgun (WGS) entry which is preliminary data.</text>
</comment>
<dbReference type="InterPro" id="IPR000836">
    <property type="entry name" value="PRTase_dom"/>
</dbReference>
<gene>
    <name evidence="3" type="ORF">ACFS6H_03030</name>
</gene>
<dbReference type="Gene3D" id="3.40.50.2020">
    <property type="match status" value="1"/>
</dbReference>
<evidence type="ECO:0000313" key="3">
    <source>
        <dbReference type="EMBL" id="MFD2918668.1"/>
    </source>
</evidence>
<evidence type="ECO:0000256" key="1">
    <source>
        <dbReference type="ARBA" id="ARBA00008007"/>
    </source>
</evidence>